<keyword evidence="5" id="KW-0119">Carbohydrate metabolism</keyword>
<keyword evidence="7" id="KW-1185">Reference proteome</keyword>
<evidence type="ECO:0000313" key="7">
    <source>
        <dbReference type="Proteomes" id="UP000189475"/>
    </source>
</evidence>
<dbReference type="PANTHER" id="PTHR18964">
    <property type="entry name" value="ROK (REPRESSOR, ORF, KINASE) FAMILY"/>
    <property type="match status" value="1"/>
</dbReference>
<dbReference type="InterPro" id="IPR036388">
    <property type="entry name" value="WH-like_DNA-bd_sf"/>
</dbReference>
<proteinExistence type="inferred from homology"/>
<evidence type="ECO:0000313" key="6">
    <source>
        <dbReference type="EMBL" id="SJL82482.1"/>
    </source>
</evidence>
<evidence type="ECO:0000256" key="2">
    <source>
        <dbReference type="ARBA" id="ARBA00023015"/>
    </source>
</evidence>
<dbReference type="GO" id="GO:0006351">
    <property type="term" value="P:DNA-templated transcription"/>
    <property type="evidence" value="ECO:0007669"/>
    <property type="project" value="TreeGrafter"/>
</dbReference>
<dbReference type="Gene3D" id="3.30.420.40">
    <property type="match status" value="2"/>
</dbReference>
<dbReference type="Pfam" id="PF00480">
    <property type="entry name" value="ROK"/>
    <property type="match status" value="1"/>
</dbReference>
<accession>A0A1R4B0P0</accession>
<dbReference type="Proteomes" id="UP000189475">
    <property type="component" value="Unassembled WGS sequence"/>
</dbReference>
<dbReference type="RefSeq" id="WP_077311799.1">
    <property type="nucleotide sequence ID" value="NZ_AP024887.1"/>
</dbReference>
<dbReference type="Gene3D" id="1.10.10.10">
    <property type="entry name" value="Winged helix-like DNA-binding domain superfamily/Winged helix DNA-binding domain"/>
    <property type="match status" value="1"/>
</dbReference>
<keyword evidence="4" id="KW-0804">Transcription</keyword>
<organism evidence="6 7">
    <name type="scientific">Vibrio palustris</name>
    <dbReference type="NCBI Taxonomy" id="1918946"/>
    <lineage>
        <taxon>Bacteria</taxon>
        <taxon>Pseudomonadati</taxon>
        <taxon>Pseudomonadota</taxon>
        <taxon>Gammaproteobacteria</taxon>
        <taxon>Vibrionales</taxon>
        <taxon>Vibrionaceae</taxon>
        <taxon>Vibrio</taxon>
    </lineage>
</organism>
<comment type="similarity">
    <text evidence="1">Belongs to the ROK (NagC/XylR) family.</text>
</comment>
<keyword evidence="2" id="KW-0805">Transcription regulation</keyword>
<keyword evidence="3" id="KW-0238">DNA-binding</keyword>
<dbReference type="GO" id="GO:0003677">
    <property type="term" value="F:DNA binding"/>
    <property type="evidence" value="ECO:0007669"/>
    <property type="project" value="UniProtKB-KW"/>
</dbReference>
<dbReference type="SUPFAM" id="SSF46785">
    <property type="entry name" value="Winged helix' DNA-binding domain"/>
    <property type="match status" value="1"/>
</dbReference>
<dbReference type="STRING" id="1918946.VPAL9027_00411"/>
<evidence type="ECO:0000256" key="1">
    <source>
        <dbReference type="ARBA" id="ARBA00006479"/>
    </source>
</evidence>
<dbReference type="PANTHER" id="PTHR18964:SF149">
    <property type="entry name" value="BIFUNCTIONAL UDP-N-ACETYLGLUCOSAMINE 2-EPIMERASE_N-ACETYLMANNOSAMINE KINASE"/>
    <property type="match status" value="1"/>
</dbReference>
<dbReference type="FunFam" id="1.10.10.10:FF:000045">
    <property type="entry name" value="ROK family transcriptional regulator"/>
    <property type="match status" value="1"/>
</dbReference>
<dbReference type="GO" id="GO:0006355">
    <property type="term" value="P:regulation of DNA-templated transcription"/>
    <property type="evidence" value="ECO:0007669"/>
    <property type="project" value="UniProtKB-ARBA"/>
</dbReference>
<evidence type="ECO:0000256" key="4">
    <source>
        <dbReference type="ARBA" id="ARBA00023163"/>
    </source>
</evidence>
<dbReference type="EMBL" id="FUFT01000001">
    <property type="protein sequence ID" value="SJL82482.1"/>
    <property type="molecule type" value="Genomic_DNA"/>
</dbReference>
<reference evidence="6 7" key="1">
    <citation type="submission" date="2017-02" db="EMBL/GenBank/DDBJ databases">
        <authorList>
            <person name="Peterson S.W."/>
        </authorList>
    </citation>
    <scope>NUCLEOTIDE SEQUENCE [LARGE SCALE GENOMIC DNA]</scope>
    <source>
        <strain evidence="6 7">CECT 9027</strain>
    </source>
</reference>
<dbReference type="InterPro" id="IPR000600">
    <property type="entry name" value="ROK"/>
</dbReference>
<gene>
    <name evidence="6" type="primary">nagC_1</name>
    <name evidence="6" type="ORF">VPAL9027_00411</name>
</gene>
<evidence type="ECO:0000256" key="5">
    <source>
        <dbReference type="ARBA" id="ARBA00023277"/>
    </source>
</evidence>
<dbReference type="AlphaFoldDB" id="A0A1R4B0P0"/>
<dbReference type="InterPro" id="IPR043129">
    <property type="entry name" value="ATPase_NBD"/>
</dbReference>
<protein>
    <submittedName>
        <fullName evidence="6">N-acetylglucosamine repressor</fullName>
    </submittedName>
</protein>
<dbReference type="OrthoDB" id="3189808at2"/>
<sequence length="405" mass="44122">MYMAQPGHIDHIKQVNAGRVYKLIDQKGPISRIDLSKESALAPASITKITRELIDAHLVHETTVQEATSRGRPAIGLQTLNEGWQFLSVRLGKGYLVLALHELGGEVLVDNKFDIHETDKTDLLARLLYEIKYFFDTYAGLLGRVTSIAVTVPGFVNAEEGIILRIPHTGIRDLPIGEAIYNATGLPVFVANDTRAWALAERLFGHAQDVDNSVLVSIHHGVEAGIIVDGHIVQGRKGHIGDLSHIQIDPYGKRCECGNIGCLETVATSQAIQNYVKNSLSQGSASTLAECNELTIEAICDAAAHGDEVAVDAIEHLGRYLGSALSIIVNVFNPERILIGGVINQAKEVLYPVLMQSIEQQTYPGYQDDLQLAESRFYKQATMPGAALIKQALYDGVLLMKVVEG</sequence>
<name>A0A1R4B0P0_9VIBR</name>
<evidence type="ECO:0000256" key="3">
    <source>
        <dbReference type="ARBA" id="ARBA00023125"/>
    </source>
</evidence>
<dbReference type="SUPFAM" id="SSF53067">
    <property type="entry name" value="Actin-like ATPase domain"/>
    <property type="match status" value="1"/>
</dbReference>
<dbReference type="InterPro" id="IPR036390">
    <property type="entry name" value="WH_DNA-bd_sf"/>
</dbReference>